<organism evidence="1 2">
    <name type="scientific">Eragrostis curvula</name>
    <name type="common">weeping love grass</name>
    <dbReference type="NCBI Taxonomy" id="38414"/>
    <lineage>
        <taxon>Eukaryota</taxon>
        <taxon>Viridiplantae</taxon>
        <taxon>Streptophyta</taxon>
        <taxon>Embryophyta</taxon>
        <taxon>Tracheophyta</taxon>
        <taxon>Spermatophyta</taxon>
        <taxon>Magnoliopsida</taxon>
        <taxon>Liliopsida</taxon>
        <taxon>Poales</taxon>
        <taxon>Poaceae</taxon>
        <taxon>PACMAD clade</taxon>
        <taxon>Chloridoideae</taxon>
        <taxon>Eragrostideae</taxon>
        <taxon>Eragrostidinae</taxon>
        <taxon>Eragrostis</taxon>
    </lineage>
</organism>
<dbReference type="Gramene" id="TVU27131">
    <property type="protein sequence ID" value="TVU27131"/>
    <property type="gene ID" value="EJB05_29711"/>
</dbReference>
<comment type="caution">
    <text evidence="1">The sequence shown here is derived from an EMBL/GenBank/DDBJ whole genome shotgun (WGS) entry which is preliminary data.</text>
</comment>
<proteinExistence type="predicted"/>
<evidence type="ECO:0000313" key="2">
    <source>
        <dbReference type="Proteomes" id="UP000324897"/>
    </source>
</evidence>
<evidence type="ECO:0000313" key="1">
    <source>
        <dbReference type="EMBL" id="TVU27131.1"/>
    </source>
</evidence>
<gene>
    <name evidence="1" type="ORF">EJB05_29711</name>
</gene>
<reference evidence="1 2" key="1">
    <citation type="journal article" date="2019" name="Sci. Rep.">
        <title>A high-quality genome of Eragrostis curvula grass provides insights into Poaceae evolution and supports new strategies to enhance forage quality.</title>
        <authorList>
            <person name="Carballo J."/>
            <person name="Santos B.A.C.M."/>
            <person name="Zappacosta D."/>
            <person name="Garbus I."/>
            <person name="Selva J.P."/>
            <person name="Gallo C.A."/>
            <person name="Diaz A."/>
            <person name="Albertini E."/>
            <person name="Caccamo M."/>
            <person name="Echenique V."/>
        </authorList>
    </citation>
    <scope>NUCLEOTIDE SEQUENCE [LARGE SCALE GENOMIC DNA]</scope>
    <source>
        <strain evidence="2">cv. Victoria</strain>
        <tissue evidence="1">Leaf</tissue>
    </source>
</reference>
<dbReference type="Proteomes" id="UP000324897">
    <property type="component" value="Chromosome 2"/>
</dbReference>
<sequence>MSPAATVCCSEYFGSGFIRGVHGFTTQLARCYIHLPAGQGSVTQWQIKWAWSKGRASTPQELLGHLVHRIPSKACPSFCSLGSPA</sequence>
<dbReference type="AlphaFoldDB" id="A0A5J9UV00"/>
<accession>A0A5J9UV00</accession>
<name>A0A5J9UV00_9POAL</name>
<protein>
    <submittedName>
        <fullName evidence="1">Uncharacterized protein</fullName>
    </submittedName>
</protein>
<dbReference type="EMBL" id="RWGY01000013">
    <property type="protein sequence ID" value="TVU27131.1"/>
    <property type="molecule type" value="Genomic_DNA"/>
</dbReference>
<keyword evidence="2" id="KW-1185">Reference proteome</keyword>
<feature type="non-terminal residue" evidence="1">
    <location>
        <position position="1"/>
    </location>
</feature>